<organism evidence="2 3">
    <name type="scientific">Pseudomonas fluorescens</name>
    <dbReference type="NCBI Taxonomy" id="294"/>
    <lineage>
        <taxon>Bacteria</taxon>
        <taxon>Pseudomonadati</taxon>
        <taxon>Pseudomonadota</taxon>
        <taxon>Gammaproteobacteria</taxon>
        <taxon>Pseudomonadales</taxon>
        <taxon>Pseudomonadaceae</taxon>
        <taxon>Pseudomonas</taxon>
    </lineage>
</organism>
<dbReference type="Proteomes" id="UP000061348">
    <property type="component" value="Unassembled WGS sequence"/>
</dbReference>
<proteinExistence type="predicted"/>
<evidence type="ECO:0000256" key="1">
    <source>
        <dbReference type="SAM" id="SignalP"/>
    </source>
</evidence>
<gene>
    <name evidence="2" type="ORF">PFLmoz3_06185</name>
</gene>
<comment type="caution">
    <text evidence="2">The sequence shown here is derived from an EMBL/GenBank/DDBJ whole genome shotgun (WGS) entry which is preliminary data.</text>
</comment>
<sequence>MFTTRIVVLGLALVLSASAIAAPRTLKKGSLVCPSEESYDKQLKYIVQGVDKLIGGCGFTNKAYQVIILDLNLFSASEVQVIENDITVWTAHESLSN</sequence>
<dbReference type="EMBL" id="LCYA01000289">
    <property type="protein sequence ID" value="KWV73065.1"/>
    <property type="molecule type" value="Genomic_DNA"/>
</dbReference>
<accession>A0A109KPS4</accession>
<evidence type="ECO:0000313" key="2">
    <source>
        <dbReference type="EMBL" id="KWV73065.1"/>
    </source>
</evidence>
<dbReference type="PATRIC" id="fig|294.194.peg.6877"/>
<dbReference type="AlphaFoldDB" id="A0A109KPS4"/>
<reference evidence="2 3" key="1">
    <citation type="submission" date="2015-05" db="EMBL/GenBank/DDBJ databases">
        <title>A genomic and transcriptomic approach to investigate the blue pigment phenotype in Pseudomonas fluorescens.</title>
        <authorList>
            <person name="Andreani N.A."/>
            <person name="Cardazzo B."/>
        </authorList>
    </citation>
    <scope>NUCLEOTIDE SEQUENCE [LARGE SCALE GENOMIC DNA]</scope>
    <source>
        <strain evidence="2 3">Ps_22</strain>
    </source>
</reference>
<feature type="signal peptide" evidence="1">
    <location>
        <begin position="1"/>
        <end position="21"/>
    </location>
</feature>
<protein>
    <submittedName>
        <fullName evidence="2">Uncharacterized protein</fullName>
    </submittedName>
</protein>
<keyword evidence="1" id="KW-0732">Signal</keyword>
<name>A0A109KPS4_PSEFL</name>
<dbReference type="RefSeq" id="WP_060765416.1">
    <property type="nucleotide sequence ID" value="NZ_LCYA01000289.1"/>
</dbReference>
<evidence type="ECO:0000313" key="3">
    <source>
        <dbReference type="Proteomes" id="UP000061348"/>
    </source>
</evidence>
<feature type="chain" id="PRO_5007137704" evidence="1">
    <location>
        <begin position="22"/>
        <end position="97"/>
    </location>
</feature>